<proteinExistence type="inferred from homology"/>
<dbReference type="OMA" id="RYENSCY"/>
<dbReference type="PANTHER" id="PTHR11792:SF23">
    <property type="entry name" value="PHOSRESTIN-1"/>
    <property type="match status" value="1"/>
</dbReference>
<dbReference type="GO" id="GO:0016060">
    <property type="term" value="P:negative regulation of phospholipase C-activating phototransduction signaling pathway"/>
    <property type="evidence" value="ECO:0007669"/>
    <property type="project" value="UniProtKB-ARBA"/>
</dbReference>
<dbReference type="GO" id="GO:0002031">
    <property type="term" value="P:G protein-coupled receptor internalization"/>
    <property type="evidence" value="ECO:0007669"/>
    <property type="project" value="TreeGrafter"/>
</dbReference>
<dbReference type="Gene3D" id="2.60.40.840">
    <property type="match status" value="1"/>
</dbReference>
<organism evidence="4 5">
    <name type="scientific">Cimex lectularius</name>
    <name type="common">Bed bug</name>
    <name type="synonym">Acanthia lectularia</name>
    <dbReference type="NCBI Taxonomy" id="79782"/>
    <lineage>
        <taxon>Eukaryota</taxon>
        <taxon>Metazoa</taxon>
        <taxon>Ecdysozoa</taxon>
        <taxon>Arthropoda</taxon>
        <taxon>Hexapoda</taxon>
        <taxon>Insecta</taxon>
        <taxon>Pterygota</taxon>
        <taxon>Neoptera</taxon>
        <taxon>Paraneoptera</taxon>
        <taxon>Hemiptera</taxon>
        <taxon>Heteroptera</taxon>
        <taxon>Panheteroptera</taxon>
        <taxon>Cimicomorpha</taxon>
        <taxon>Cimicidae</taxon>
        <taxon>Cimex</taxon>
    </lineage>
</organism>
<dbReference type="OrthoDB" id="298939at2759"/>
<dbReference type="KEGG" id="clec:106667527"/>
<dbReference type="RefSeq" id="XP_014251008.1">
    <property type="nucleotide sequence ID" value="XM_014395522.2"/>
</dbReference>
<dbReference type="Proteomes" id="UP000494040">
    <property type="component" value="Unassembled WGS sequence"/>
</dbReference>
<dbReference type="Pfam" id="PF00339">
    <property type="entry name" value="Arrestin_N"/>
    <property type="match status" value="1"/>
</dbReference>
<evidence type="ECO:0000256" key="1">
    <source>
        <dbReference type="ARBA" id="ARBA00005298"/>
    </source>
</evidence>
<dbReference type="SMART" id="SM01017">
    <property type="entry name" value="Arrestin_C"/>
    <property type="match status" value="1"/>
</dbReference>
<reference evidence="4" key="1">
    <citation type="submission" date="2022-01" db="UniProtKB">
        <authorList>
            <consortium name="EnsemblMetazoa"/>
        </authorList>
    </citation>
    <scope>IDENTIFICATION</scope>
</reference>
<protein>
    <recommendedName>
        <fullName evidence="3">Arrestin C-terminal-like domain-containing protein</fullName>
    </recommendedName>
</protein>
<dbReference type="InterPro" id="IPR000698">
    <property type="entry name" value="Arrestin"/>
</dbReference>
<sequence length="409" mass="45257">MTSFLGTCAVVAVKVFKKTTPNGKVTVYLGKRDFIDHLDHCDPIEGVVVVDNDYLKGRKIYGMVSTTYRFGREEDEVMGLKFSKEMVLAKDQVVPAASEKQELSPIQEKLIRKFGPNNAFPFVFKFPPNAPSSITLQPGEDDMGKPLGVEYSIKTFVADNPDDRSHKRSSVTLAIKKLQYAPTTRSRRQPSSLVSKGFTFSTGKLNLEVTLDKEVYFHGEQIAANVVVSNNSRKSVRNIKVFAVQHCEVTMINGQYSKHVAGLETREGCPITPGASFTKVFYVVPLASSNKDRRGIALDGHLKDDDVNLASSTLVPEGKSPAEALGIVISYSLRVKLNCGTLGGELVTDVPFKLLHPAPGFVEKEKALKKSKSIERSRYENSCYADDDDNIVFEDFARLRMNESIDEGN</sequence>
<dbReference type="PANTHER" id="PTHR11792">
    <property type="entry name" value="ARRESTIN"/>
    <property type="match status" value="1"/>
</dbReference>
<evidence type="ECO:0000259" key="3">
    <source>
        <dbReference type="SMART" id="SM01017"/>
    </source>
</evidence>
<name>A0A8I6RT44_CIMLE</name>
<comment type="similarity">
    <text evidence="1">Belongs to the arrestin family.</text>
</comment>
<dbReference type="EnsemblMetazoa" id="XM_014395522.2">
    <property type="protein sequence ID" value="XP_014251008.1"/>
    <property type="gene ID" value="LOC106667527"/>
</dbReference>
<dbReference type="GO" id="GO:0016028">
    <property type="term" value="C:rhabdomere"/>
    <property type="evidence" value="ECO:0007669"/>
    <property type="project" value="UniProtKB-ARBA"/>
</dbReference>
<dbReference type="InterPro" id="IPR014752">
    <property type="entry name" value="Arrestin-like_C"/>
</dbReference>
<dbReference type="InterPro" id="IPR011021">
    <property type="entry name" value="Arrestin-like_N"/>
</dbReference>
<dbReference type="FunFam" id="2.60.40.640:FF:000020">
    <property type="entry name" value="Arrestin, Arr2"/>
    <property type="match status" value="1"/>
</dbReference>
<dbReference type="PRINTS" id="PR00309">
    <property type="entry name" value="ARRESTIN"/>
</dbReference>
<dbReference type="AlphaFoldDB" id="A0A8I6RT44"/>
<dbReference type="Pfam" id="PF02752">
    <property type="entry name" value="Arrestin_C"/>
    <property type="match status" value="1"/>
</dbReference>
<feature type="domain" description="Arrestin C-terminal-like" evidence="3">
    <location>
        <begin position="201"/>
        <end position="359"/>
    </location>
</feature>
<evidence type="ECO:0000313" key="5">
    <source>
        <dbReference type="Proteomes" id="UP000494040"/>
    </source>
</evidence>
<evidence type="ECO:0000256" key="2">
    <source>
        <dbReference type="ARBA" id="ARBA00022606"/>
    </source>
</evidence>
<dbReference type="GeneID" id="106667527"/>
<dbReference type="InterPro" id="IPR011022">
    <property type="entry name" value="Arrestin_C-like"/>
</dbReference>
<dbReference type="SUPFAM" id="SSF81296">
    <property type="entry name" value="E set domains"/>
    <property type="match status" value="2"/>
</dbReference>
<dbReference type="GO" id="GO:0001664">
    <property type="term" value="F:G protein-coupled receptor binding"/>
    <property type="evidence" value="ECO:0007669"/>
    <property type="project" value="TreeGrafter"/>
</dbReference>
<keyword evidence="2" id="KW-0716">Sensory transduction</keyword>
<dbReference type="GO" id="GO:0007608">
    <property type="term" value="P:sensory perception of smell"/>
    <property type="evidence" value="ECO:0007669"/>
    <property type="project" value="UniProtKB-ARBA"/>
</dbReference>
<accession>A0A8I6RT44</accession>
<dbReference type="InterPro" id="IPR014756">
    <property type="entry name" value="Ig_E-set"/>
</dbReference>
<dbReference type="GO" id="GO:0005737">
    <property type="term" value="C:cytoplasm"/>
    <property type="evidence" value="ECO:0007669"/>
    <property type="project" value="TreeGrafter"/>
</dbReference>
<dbReference type="GO" id="GO:0045494">
    <property type="term" value="P:photoreceptor cell maintenance"/>
    <property type="evidence" value="ECO:0007669"/>
    <property type="project" value="UniProtKB-ARBA"/>
</dbReference>
<evidence type="ECO:0000313" key="4">
    <source>
        <dbReference type="EnsemblMetazoa" id="XP_014251008.1"/>
    </source>
</evidence>
<dbReference type="FunFam" id="2.60.40.840:FF:000002">
    <property type="entry name" value="Arrestin 3"/>
    <property type="match status" value="1"/>
</dbReference>
<dbReference type="CTD" id="38993"/>
<keyword evidence="5" id="KW-1185">Reference proteome</keyword>
<dbReference type="Gene3D" id="2.60.40.640">
    <property type="match status" value="1"/>
</dbReference>
<dbReference type="InterPro" id="IPR014753">
    <property type="entry name" value="Arrestin_N"/>
</dbReference>
<dbReference type="GO" id="GO:0007165">
    <property type="term" value="P:signal transduction"/>
    <property type="evidence" value="ECO:0007669"/>
    <property type="project" value="InterPro"/>
</dbReference>